<dbReference type="Gene3D" id="3.40.50.2000">
    <property type="entry name" value="Glycogen Phosphorylase B"/>
    <property type="match status" value="1"/>
</dbReference>
<dbReference type="EMBL" id="BART01002365">
    <property type="protein sequence ID" value="GAG60452.1"/>
    <property type="molecule type" value="Genomic_DNA"/>
</dbReference>
<sequence>MANPYIMFDGIPKEYVVLYVGWNRVRKMIPRMLRGFKRFQELNPDVKSRFMLWTPVQAPRSPGESAIGVADVGVNLIPEMVELGLTDACRWPKWSEVQKIGGLPEWDPTGGWDMVKLYNSADVVLGCTGGEGAWLVGLEAQASGVPVITTDYASAPEIVGAGLTVKASDYNLLNTPGTRIALADIDEMAEALTRIMNSDREKLARRARNFAMLYDWNRVMDNFWKPFLDECETELYPKYTSTGIKSWRQET</sequence>
<evidence type="ECO:0000313" key="1">
    <source>
        <dbReference type="EMBL" id="GAG60452.1"/>
    </source>
</evidence>
<accession>X0ZQZ4</accession>
<name>X0ZQZ4_9ZZZZ</name>
<dbReference type="PANTHER" id="PTHR12526">
    <property type="entry name" value="GLYCOSYLTRANSFERASE"/>
    <property type="match status" value="1"/>
</dbReference>
<comment type="caution">
    <text evidence="1">The sequence shown here is derived from an EMBL/GenBank/DDBJ whole genome shotgun (WGS) entry which is preliminary data.</text>
</comment>
<dbReference type="AlphaFoldDB" id="X0ZQZ4"/>
<evidence type="ECO:0008006" key="2">
    <source>
        <dbReference type="Google" id="ProtNLM"/>
    </source>
</evidence>
<dbReference type="Pfam" id="PF13692">
    <property type="entry name" value="Glyco_trans_1_4"/>
    <property type="match status" value="1"/>
</dbReference>
<dbReference type="SUPFAM" id="SSF53756">
    <property type="entry name" value="UDP-Glycosyltransferase/glycogen phosphorylase"/>
    <property type="match status" value="1"/>
</dbReference>
<reference evidence="1" key="1">
    <citation type="journal article" date="2014" name="Front. Microbiol.">
        <title>High frequency of phylogenetically diverse reductive dehalogenase-homologous genes in deep subseafloor sedimentary metagenomes.</title>
        <authorList>
            <person name="Kawai M."/>
            <person name="Futagami T."/>
            <person name="Toyoda A."/>
            <person name="Takaki Y."/>
            <person name="Nishi S."/>
            <person name="Hori S."/>
            <person name="Arai W."/>
            <person name="Tsubouchi T."/>
            <person name="Morono Y."/>
            <person name="Uchiyama I."/>
            <person name="Ito T."/>
            <person name="Fujiyama A."/>
            <person name="Inagaki F."/>
            <person name="Takami H."/>
        </authorList>
    </citation>
    <scope>NUCLEOTIDE SEQUENCE</scope>
    <source>
        <strain evidence="1">Expedition CK06-06</strain>
    </source>
</reference>
<proteinExistence type="predicted"/>
<organism evidence="1">
    <name type="scientific">marine sediment metagenome</name>
    <dbReference type="NCBI Taxonomy" id="412755"/>
    <lineage>
        <taxon>unclassified sequences</taxon>
        <taxon>metagenomes</taxon>
        <taxon>ecological metagenomes</taxon>
    </lineage>
</organism>
<gene>
    <name evidence="1" type="ORF">S01H4_07283</name>
</gene>
<protein>
    <recommendedName>
        <fullName evidence="2">Glycosyl transferase family 1 domain-containing protein</fullName>
    </recommendedName>
</protein>